<sequence>MDLQRNQLGLLGRPGLLLIDMIEGFTDPACALGSESDRAVAAAAQLLAVFRANGWPVFFTTVIYRDNSEAAVFRQRVPALNLLTAGSRWVQVDSRLAPLAGEQVIEKQWASAFFKTELAEQLAAKRVDSLVIGGLTTSGCVRASAVDALQHNYCTVVVEEAVSDRNLQAHRANLFDMHAKYVDVQSLEQTLQQLQQLAAGNATTMEQA</sequence>
<comment type="caution">
    <text evidence="3">The sequence shown here is derived from an EMBL/GenBank/DDBJ whole genome shotgun (WGS) entry which is preliminary data.</text>
</comment>
<evidence type="ECO:0000313" key="4">
    <source>
        <dbReference type="Proteomes" id="UP000298133"/>
    </source>
</evidence>
<dbReference type="OrthoDB" id="5360912at2"/>
<dbReference type="PANTHER" id="PTHR43540:SF1">
    <property type="entry name" value="ISOCHORISMATASE HYDROLASE"/>
    <property type="match status" value="1"/>
</dbReference>
<evidence type="ECO:0000256" key="1">
    <source>
        <dbReference type="ARBA" id="ARBA00022801"/>
    </source>
</evidence>
<dbReference type="InterPro" id="IPR050272">
    <property type="entry name" value="Isochorismatase-like_hydrls"/>
</dbReference>
<organism evidence="3 4">
    <name type="scientific">Gammaproteobacteria bacterium LSUCC0057</name>
    <dbReference type="NCBI Taxonomy" id="2559237"/>
    <lineage>
        <taxon>Bacteria</taxon>
        <taxon>Pseudomonadati</taxon>
        <taxon>Pseudomonadota</taxon>
        <taxon>Gammaproteobacteria</taxon>
        <taxon>Cellvibrionales</taxon>
        <taxon>Porticoccaceae</taxon>
        <taxon>SAR92 clade</taxon>
    </lineage>
</organism>
<dbReference type="GO" id="GO:0016787">
    <property type="term" value="F:hydrolase activity"/>
    <property type="evidence" value="ECO:0007669"/>
    <property type="project" value="UniProtKB-KW"/>
</dbReference>
<keyword evidence="4" id="KW-1185">Reference proteome</keyword>
<name>A0A4Y8UHV2_9GAMM</name>
<accession>A0A4Y8UHV2</accession>
<reference evidence="3 4" key="1">
    <citation type="submission" date="2019-03" db="EMBL/GenBank/DDBJ databases">
        <title>Draft genome of Gammaproteobacteria bacterium LSUCC0057, a member of the SAR92 clade.</title>
        <authorList>
            <person name="Lanclos V.C."/>
            <person name="Doiron C."/>
            <person name="Henson M.W."/>
            <person name="Thrash J.C."/>
        </authorList>
    </citation>
    <scope>NUCLEOTIDE SEQUENCE [LARGE SCALE GENOMIC DNA]</scope>
    <source>
        <strain evidence="3 4">LSUCC0057</strain>
    </source>
</reference>
<dbReference type="AlphaFoldDB" id="A0A4Y8UHV2"/>
<dbReference type="Proteomes" id="UP000298133">
    <property type="component" value="Unassembled WGS sequence"/>
</dbReference>
<dbReference type="SUPFAM" id="SSF52499">
    <property type="entry name" value="Isochorismatase-like hydrolases"/>
    <property type="match status" value="1"/>
</dbReference>
<gene>
    <name evidence="3" type="ORF">E3W66_07835</name>
</gene>
<protein>
    <submittedName>
        <fullName evidence="3">Isochorismatase family protein</fullName>
    </submittedName>
</protein>
<dbReference type="PANTHER" id="PTHR43540">
    <property type="entry name" value="PEROXYUREIDOACRYLATE/UREIDOACRYLATE AMIDOHYDROLASE-RELATED"/>
    <property type="match status" value="1"/>
</dbReference>
<dbReference type="InterPro" id="IPR036380">
    <property type="entry name" value="Isochorismatase-like_sf"/>
</dbReference>
<evidence type="ECO:0000313" key="3">
    <source>
        <dbReference type="EMBL" id="TFH67394.1"/>
    </source>
</evidence>
<proteinExistence type="predicted"/>
<evidence type="ECO:0000259" key="2">
    <source>
        <dbReference type="Pfam" id="PF00857"/>
    </source>
</evidence>
<feature type="domain" description="Isochorismatase-like" evidence="2">
    <location>
        <begin position="16"/>
        <end position="189"/>
    </location>
</feature>
<dbReference type="Gene3D" id="3.40.50.850">
    <property type="entry name" value="Isochorismatase-like"/>
    <property type="match status" value="1"/>
</dbReference>
<keyword evidence="1" id="KW-0378">Hydrolase</keyword>
<dbReference type="EMBL" id="SPIA01000003">
    <property type="protein sequence ID" value="TFH67394.1"/>
    <property type="molecule type" value="Genomic_DNA"/>
</dbReference>
<dbReference type="InterPro" id="IPR000868">
    <property type="entry name" value="Isochorismatase-like_dom"/>
</dbReference>
<dbReference type="Pfam" id="PF00857">
    <property type="entry name" value="Isochorismatase"/>
    <property type="match status" value="1"/>
</dbReference>